<dbReference type="EMBL" id="NVSR01000114">
    <property type="protein sequence ID" value="PCI25307.1"/>
    <property type="molecule type" value="Genomic_DNA"/>
</dbReference>
<organism evidence="2 3">
    <name type="scientific">SAR324 cluster bacterium</name>
    <dbReference type="NCBI Taxonomy" id="2024889"/>
    <lineage>
        <taxon>Bacteria</taxon>
        <taxon>Deltaproteobacteria</taxon>
        <taxon>SAR324 cluster</taxon>
    </lineage>
</organism>
<dbReference type="PROSITE" id="PS51724">
    <property type="entry name" value="SPOR"/>
    <property type="match status" value="1"/>
</dbReference>
<dbReference type="Proteomes" id="UP000218113">
    <property type="component" value="Unassembled WGS sequence"/>
</dbReference>
<name>A0A2A4SX11_9DELT</name>
<evidence type="ECO:0000259" key="1">
    <source>
        <dbReference type="PROSITE" id="PS51724"/>
    </source>
</evidence>
<comment type="caution">
    <text evidence="2">The sequence shown here is derived from an EMBL/GenBank/DDBJ whole genome shotgun (WGS) entry which is preliminary data.</text>
</comment>
<feature type="domain" description="SPOR" evidence="1">
    <location>
        <begin position="176"/>
        <end position="259"/>
    </location>
</feature>
<dbReference type="GO" id="GO:0042834">
    <property type="term" value="F:peptidoglycan binding"/>
    <property type="evidence" value="ECO:0007669"/>
    <property type="project" value="InterPro"/>
</dbReference>
<evidence type="ECO:0000313" key="3">
    <source>
        <dbReference type="Proteomes" id="UP000218113"/>
    </source>
</evidence>
<gene>
    <name evidence="2" type="ORF">COB67_10730</name>
</gene>
<evidence type="ECO:0000313" key="2">
    <source>
        <dbReference type="EMBL" id="PCI25307.1"/>
    </source>
</evidence>
<proteinExistence type="predicted"/>
<reference evidence="3" key="1">
    <citation type="submission" date="2017-08" db="EMBL/GenBank/DDBJ databases">
        <title>A dynamic microbial community with high functional redundancy inhabits the cold, oxic subseafloor aquifer.</title>
        <authorList>
            <person name="Tully B.J."/>
            <person name="Wheat C.G."/>
            <person name="Glazer B.T."/>
            <person name="Huber J.A."/>
        </authorList>
    </citation>
    <scope>NUCLEOTIDE SEQUENCE [LARGE SCALE GENOMIC DNA]</scope>
</reference>
<sequence>MAKKAKQTKSTGSKKKGFFILILLLSLLIGGAAYYWYFSPGMLFEAEDSELMMEAPLTSLQVEPEASEDLSPNQGVVRTFLEEQADPLPEPPKPVKKTRRKQTKYYVKVGTCLFVECQVQYSQLIETKKMPIFKTSAVKVTKYYELISSSSYSLERAREKRALLLKYNKRLSPYLVPHKKGYRISFGSFPVEGKGVEMKSYLAQLYPQINMVFALEPRKDRYKVITFHAGPFSSQAKAQQAKIQLRKLPEFMEAKVITRK</sequence>
<dbReference type="AlphaFoldDB" id="A0A2A4SX11"/>
<accession>A0A2A4SX11</accession>
<dbReference type="InterPro" id="IPR007730">
    <property type="entry name" value="SPOR-like_dom"/>
</dbReference>
<protein>
    <recommendedName>
        <fullName evidence="1">SPOR domain-containing protein</fullName>
    </recommendedName>
</protein>